<dbReference type="GO" id="GO:0005886">
    <property type="term" value="C:plasma membrane"/>
    <property type="evidence" value="ECO:0007669"/>
    <property type="project" value="TreeGrafter"/>
</dbReference>
<reference evidence="6" key="1">
    <citation type="journal article" date="2023" name="Mol. Biol. Evol.">
        <title>Third-Generation Sequencing Reveals the Adaptive Role of the Epigenome in Three Deep-Sea Polychaetes.</title>
        <authorList>
            <person name="Perez M."/>
            <person name="Aroh O."/>
            <person name="Sun Y."/>
            <person name="Lan Y."/>
            <person name="Juniper S.K."/>
            <person name="Young C.R."/>
            <person name="Angers B."/>
            <person name="Qian P.Y."/>
        </authorList>
    </citation>
    <scope>NUCLEOTIDE SEQUENCE</scope>
    <source>
        <strain evidence="6">P08H-3</strain>
    </source>
</reference>
<evidence type="ECO:0000256" key="1">
    <source>
        <dbReference type="ARBA" id="ARBA00004479"/>
    </source>
</evidence>
<gene>
    <name evidence="6" type="ORF">LSH36_718g01033</name>
</gene>
<evidence type="ECO:0000256" key="3">
    <source>
        <dbReference type="ARBA" id="ARBA00023157"/>
    </source>
</evidence>
<protein>
    <recommendedName>
        <fullName evidence="8">Ig-like domain-containing protein</fullName>
    </recommendedName>
</protein>
<dbReference type="InterPro" id="IPR036179">
    <property type="entry name" value="Ig-like_dom_sf"/>
</dbReference>
<dbReference type="InterPro" id="IPR051275">
    <property type="entry name" value="Cell_adhesion_signaling"/>
</dbReference>
<proteinExistence type="predicted"/>
<comment type="subcellular location">
    <subcellularLocation>
        <location evidence="1">Membrane</location>
        <topology evidence="1">Single-pass type I membrane protein</topology>
    </subcellularLocation>
</comment>
<evidence type="ECO:0000313" key="6">
    <source>
        <dbReference type="EMBL" id="KAK2144935.1"/>
    </source>
</evidence>
<name>A0AAD9J3H1_9ANNE</name>
<dbReference type="GO" id="GO:0098609">
    <property type="term" value="P:cell-cell adhesion"/>
    <property type="evidence" value="ECO:0007669"/>
    <property type="project" value="TreeGrafter"/>
</dbReference>
<dbReference type="PANTHER" id="PTHR11640:SF31">
    <property type="entry name" value="IRREGULAR CHIASM C-ROUGHEST PROTEIN-RELATED"/>
    <property type="match status" value="1"/>
</dbReference>
<keyword evidence="2" id="KW-0472">Membrane</keyword>
<dbReference type="EMBL" id="JAODUP010000718">
    <property type="protein sequence ID" value="KAK2144935.1"/>
    <property type="molecule type" value="Genomic_DNA"/>
</dbReference>
<dbReference type="AlphaFoldDB" id="A0AAD9J3H1"/>
<evidence type="ECO:0008006" key="8">
    <source>
        <dbReference type="Google" id="ProtNLM"/>
    </source>
</evidence>
<dbReference type="SUPFAM" id="SSF48726">
    <property type="entry name" value="Immunoglobulin"/>
    <property type="match status" value="1"/>
</dbReference>
<evidence type="ECO:0000313" key="7">
    <source>
        <dbReference type="Proteomes" id="UP001208570"/>
    </source>
</evidence>
<dbReference type="InterPro" id="IPR013783">
    <property type="entry name" value="Ig-like_fold"/>
</dbReference>
<keyword evidence="4" id="KW-0325">Glycoprotein</keyword>
<dbReference type="GO" id="GO:0050839">
    <property type="term" value="F:cell adhesion molecule binding"/>
    <property type="evidence" value="ECO:0007669"/>
    <property type="project" value="TreeGrafter"/>
</dbReference>
<evidence type="ECO:0000256" key="4">
    <source>
        <dbReference type="ARBA" id="ARBA00023180"/>
    </source>
</evidence>
<evidence type="ECO:0000256" key="5">
    <source>
        <dbReference type="ARBA" id="ARBA00023319"/>
    </source>
</evidence>
<sequence length="206" mass="23189">MSVVLTTVITLVRYEHRNPENWLSLRTRYISKVNSSLAIQNISFNNVIFIENQPTTLRCLARGGSPPPEMRVYLGPEDYTKYFRFDVISLISGPIGFRTLHVTSSLTSDDFRVSSEDDDKRLSCVARVPGLNQMVTSCRVTVNYAPQIKCNSVSADVGDRNVRLLCDVRTKPELTSWYWKLGANGTTISEGEVIDGYWTVVTVSIK</sequence>
<dbReference type="PANTHER" id="PTHR11640">
    <property type="entry name" value="NEPHRIN"/>
    <property type="match status" value="1"/>
</dbReference>
<accession>A0AAD9J3H1</accession>
<keyword evidence="3" id="KW-1015">Disulfide bond</keyword>
<comment type="caution">
    <text evidence="6">The sequence shown here is derived from an EMBL/GenBank/DDBJ whole genome shotgun (WGS) entry which is preliminary data.</text>
</comment>
<keyword evidence="5" id="KW-0393">Immunoglobulin domain</keyword>
<organism evidence="6 7">
    <name type="scientific">Paralvinella palmiformis</name>
    <dbReference type="NCBI Taxonomy" id="53620"/>
    <lineage>
        <taxon>Eukaryota</taxon>
        <taxon>Metazoa</taxon>
        <taxon>Spiralia</taxon>
        <taxon>Lophotrochozoa</taxon>
        <taxon>Annelida</taxon>
        <taxon>Polychaeta</taxon>
        <taxon>Sedentaria</taxon>
        <taxon>Canalipalpata</taxon>
        <taxon>Terebellida</taxon>
        <taxon>Terebelliformia</taxon>
        <taxon>Alvinellidae</taxon>
        <taxon>Paralvinella</taxon>
    </lineage>
</organism>
<keyword evidence="7" id="KW-1185">Reference proteome</keyword>
<dbReference type="Proteomes" id="UP001208570">
    <property type="component" value="Unassembled WGS sequence"/>
</dbReference>
<dbReference type="GO" id="GO:0005911">
    <property type="term" value="C:cell-cell junction"/>
    <property type="evidence" value="ECO:0007669"/>
    <property type="project" value="TreeGrafter"/>
</dbReference>
<dbReference type="Gene3D" id="2.60.40.10">
    <property type="entry name" value="Immunoglobulins"/>
    <property type="match status" value="1"/>
</dbReference>
<evidence type="ECO:0000256" key="2">
    <source>
        <dbReference type="ARBA" id="ARBA00023136"/>
    </source>
</evidence>